<name>A0A0F9BR16_9ZZZZ</name>
<sequence>MSMTLIWPWGLLSLLVVAAAAVVAMRRPLQRVMPVSSLRLWREAAAALGPAASRRARRVTAAWLLLLAGAVAAALALSRPVWYTSRPARRIALAVYPGAELGQTGQKALVRSAKALLARLAPADGVRLILPTVLGGATGRLTPDEAADRIGQLDLLPAPAARLTLPAGAEDVGHLYRFAPATLAMTDGP</sequence>
<keyword evidence="1" id="KW-1133">Transmembrane helix</keyword>
<comment type="caution">
    <text evidence="2">The sequence shown here is derived from an EMBL/GenBank/DDBJ whole genome shotgun (WGS) entry which is preliminary data.</text>
</comment>
<keyword evidence="1" id="KW-0472">Membrane</keyword>
<evidence type="ECO:0008006" key="3">
    <source>
        <dbReference type="Google" id="ProtNLM"/>
    </source>
</evidence>
<accession>A0A0F9BR16</accession>
<keyword evidence="1" id="KW-0812">Transmembrane</keyword>
<dbReference type="AlphaFoldDB" id="A0A0F9BR16"/>
<organism evidence="2">
    <name type="scientific">marine sediment metagenome</name>
    <dbReference type="NCBI Taxonomy" id="412755"/>
    <lineage>
        <taxon>unclassified sequences</taxon>
        <taxon>metagenomes</taxon>
        <taxon>ecological metagenomes</taxon>
    </lineage>
</organism>
<gene>
    <name evidence="2" type="ORF">LCGC14_2759220</name>
</gene>
<feature type="transmembrane region" description="Helical" evidence="1">
    <location>
        <begin position="61"/>
        <end position="82"/>
    </location>
</feature>
<reference evidence="2" key="1">
    <citation type="journal article" date="2015" name="Nature">
        <title>Complex archaea that bridge the gap between prokaryotes and eukaryotes.</title>
        <authorList>
            <person name="Spang A."/>
            <person name="Saw J.H."/>
            <person name="Jorgensen S.L."/>
            <person name="Zaremba-Niedzwiedzka K."/>
            <person name="Martijn J."/>
            <person name="Lind A.E."/>
            <person name="van Eijk R."/>
            <person name="Schleper C."/>
            <person name="Guy L."/>
            <person name="Ettema T.J."/>
        </authorList>
    </citation>
    <scope>NUCLEOTIDE SEQUENCE</scope>
</reference>
<protein>
    <recommendedName>
        <fullName evidence="3">Aerotolerance regulator N-terminal domain-containing protein</fullName>
    </recommendedName>
</protein>
<evidence type="ECO:0000313" key="2">
    <source>
        <dbReference type="EMBL" id="KKK86841.1"/>
    </source>
</evidence>
<evidence type="ECO:0000256" key="1">
    <source>
        <dbReference type="SAM" id="Phobius"/>
    </source>
</evidence>
<proteinExistence type="predicted"/>
<dbReference type="EMBL" id="LAZR01050669">
    <property type="protein sequence ID" value="KKK86841.1"/>
    <property type="molecule type" value="Genomic_DNA"/>
</dbReference>
<feature type="non-terminal residue" evidence="2">
    <location>
        <position position="189"/>
    </location>
</feature>